<feature type="non-terminal residue" evidence="1">
    <location>
        <position position="116"/>
    </location>
</feature>
<reference evidence="1" key="1">
    <citation type="submission" date="2022-03" db="EMBL/GenBank/DDBJ databases">
        <title>Draft genome sequence of Aduncisulcus paluster, a free-living microaerophilic Fornicata.</title>
        <authorList>
            <person name="Yuyama I."/>
            <person name="Kume K."/>
            <person name="Tamura T."/>
            <person name="Inagaki Y."/>
            <person name="Hashimoto T."/>
        </authorList>
    </citation>
    <scope>NUCLEOTIDE SEQUENCE</scope>
    <source>
        <strain evidence="1">NY0171</strain>
    </source>
</reference>
<name>A0ABQ5K7D5_9EUKA</name>
<gene>
    <name evidence="1" type="ORF">ADUPG1_000676</name>
</gene>
<dbReference type="EMBL" id="BQXS01000309">
    <property type="protein sequence ID" value="GKT28481.1"/>
    <property type="molecule type" value="Genomic_DNA"/>
</dbReference>
<accession>A0ABQ5K7D5</accession>
<sequence length="116" mass="13415">MGREKDIVKTEPGTKKMTEKIVTAPTKPLLKSCSRDDYRTFVDKFEKYKATTGVSFSEDFVSTRASMEWLVMKPTSCTDDIFIGLRNYYTPSNWTELEREVRKALEKGLDSSEKIR</sequence>
<keyword evidence="2" id="KW-1185">Reference proteome</keyword>
<proteinExistence type="predicted"/>
<comment type="caution">
    <text evidence="1">The sequence shown here is derived from an EMBL/GenBank/DDBJ whole genome shotgun (WGS) entry which is preliminary data.</text>
</comment>
<evidence type="ECO:0000313" key="2">
    <source>
        <dbReference type="Proteomes" id="UP001057375"/>
    </source>
</evidence>
<protein>
    <submittedName>
        <fullName evidence="1">Uncharacterized protein</fullName>
    </submittedName>
</protein>
<dbReference type="Proteomes" id="UP001057375">
    <property type="component" value="Unassembled WGS sequence"/>
</dbReference>
<evidence type="ECO:0000313" key="1">
    <source>
        <dbReference type="EMBL" id="GKT28481.1"/>
    </source>
</evidence>
<organism evidence="1 2">
    <name type="scientific">Aduncisulcus paluster</name>
    <dbReference type="NCBI Taxonomy" id="2918883"/>
    <lineage>
        <taxon>Eukaryota</taxon>
        <taxon>Metamonada</taxon>
        <taxon>Carpediemonas-like organisms</taxon>
        <taxon>Aduncisulcus</taxon>
    </lineage>
</organism>